<dbReference type="Proteomes" id="UP000031327">
    <property type="component" value="Unassembled WGS sequence"/>
</dbReference>
<dbReference type="GO" id="GO:0016853">
    <property type="term" value="F:isomerase activity"/>
    <property type="evidence" value="ECO:0007669"/>
    <property type="project" value="UniProtKB-KW"/>
</dbReference>
<name>A0A0C1Q471_9GAMM</name>
<proteinExistence type="predicted"/>
<protein>
    <submittedName>
        <fullName evidence="1">9-hexadecenoic acid cis-trans isomerase</fullName>
    </submittedName>
</protein>
<dbReference type="PROSITE" id="PS51257">
    <property type="entry name" value="PROKAR_LIPOPROTEIN"/>
    <property type="match status" value="1"/>
</dbReference>
<dbReference type="InterPro" id="IPR010706">
    <property type="entry name" value="Fatty_acid_cis-trans_isomerase"/>
</dbReference>
<gene>
    <name evidence="1" type="ORF">JF50_21315</name>
</gene>
<evidence type="ECO:0000313" key="2">
    <source>
        <dbReference type="Proteomes" id="UP000031327"/>
    </source>
</evidence>
<dbReference type="Pfam" id="PF06934">
    <property type="entry name" value="CTI"/>
    <property type="match status" value="1"/>
</dbReference>
<accession>A0A0C1Q471</accession>
<comment type="caution">
    <text evidence="1">The sequence shown here is derived from an EMBL/GenBank/DDBJ whole genome shotgun (WGS) entry which is preliminary data.</text>
</comment>
<organism evidence="1 2">
    <name type="scientific">Pseudoalteromonas luteoviolacea</name>
    <dbReference type="NCBI Taxonomy" id="43657"/>
    <lineage>
        <taxon>Bacteria</taxon>
        <taxon>Pseudomonadati</taxon>
        <taxon>Pseudomonadota</taxon>
        <taxon>Gammaproteobacteria</taxon>
        <taxon>Alteromonadales</taxon>
        <taxon>Pseudoalteromonadaceae</taxon>
        <taxon>Pseudoalteromonas</taxon>
    </lineage>
</organism>
<dbReference type="AlphaFoldDB" id="A0A0C1Q471"/>
<sequence length="778" mass="88727">MLQKRIIWLASALFVLSGCAVLGVSHYDDLFGPEQPRQRLVEYRQGGAQYLQQVKPILDNRCVVCHGCYDAPCQLKLSSPQGIERGLSKALVYDGTRILATPPTRLLFDATTTAQWRDKGFTPVLNERVQTPYANLQGSVMYHSLLLKQRTVFPQQSVLGEEYDFALDRQQTCPTMDEYDNYAKDNPHAGMPYGLPALTSTEYAQLQKWLEQGALMSEVPAPAASVMAQVNKWEAFLNQSGNKYQLAARYIYEHWYLANIYFSDHSHSDFFKLVRSKTPPGEPIELIATVRPFDDPKVSRVYYRLMHERSTILSKTHLPLALSDKKMARLYAQFIGSDYQVSELPGYAPKLAANPFKTFAAIPVKSRYQFMLDEAELIVKGFIKGPVCRGQIALNVINDHFWVAFVDPEKNASPAVEALLMAHDDDLLLPAAEQSNALPLSSWAKYAKHQSDYLKAKTRLSEEIFNQGGKLDLNLIWQGDGHNPNAALTIFRHFNSATVVKGFVGQQPKTAWVLDYALFERIHYLLVAGFDVYGNIGHQLITRLYMDFLRLEGEQNFLNLLPQSHRQAIKQYWYRNSHLSLSEFINRKSLLGAPSHIQYHSHDPQRELYDKLTAYLAPVLHTEYDYMSVPEALKTLNHLPIEAINTLPQVTFILVNDELGELKGYTLLRHNAHFNISSLLNEAGQRAYKEDYVTLLPGFVGDYPEAIWYLPNQVHMAAFSEGLKQVSDEASYQALKAQFGIRRTHPQFWQYSDLLHQIAQQVRGVEFGLFDYNRLENR</sequence>
<reference evidence="1 2" key="1">
    <citation type="submission" date="2014-12" db="EMBL/GenBank/DDBJ databases">
        <title>Draft Genome Sequence of Pseudoalteromonas luteoviolacea HI1.</title>
        <authorList>
            <person name="Asahina A.Y."/>
            <person name="Hadfield M.G."/>
        </authorList>
    </citation>
    <scope>NUCLEOTIDE SEQUENCE [LARGE SCALE GENOMIC DNA]</scope>
    <source>
        <strain evidence="1 2">HI1</strain>
    </source>
</reference>
<dbReference type="RefSeq" id="WP_039611381.1">
    <property type="nucleotide sequence ID" value="NZ_JWIC01000009.1"/>
</dbReference>
<evidence type="ECO:0000313" key="1">
    <source>
        <dbReference type="EMBL" id="KID55391.1"/>
    </source>
</evidence>
<keyword evidence="1" id="KW-0413">Isomerase</keyword>
<dbReference type="EMBL" id="JWIC01000009">
    <property type="protein sequence ID" value="KID55391.1"/>
    <property type="molecule type" value="Genomic_DNA"/>
</dbReference>